<keyword evidence="3" id="KW-1185">Reference proteome</keyword>
<organism evidence="2 3">
    <name type="scientific">Portunus trituberculatus</name>
    <name type="common">Swimming crab</name>
    <name type="synonym">Neptunus trituberculatus</name>
    <dbReference type="NCBI Taxonomy" id="210409"/>
    <lineage>
        <taxon>Eukaryota</taxon>
        <taxon>Metazoa</taxon>
        <taxon>Ecdysozoa</taxon>
        <taxon>Arthropoda</taxon>
        <taxon>Crustacea</taxon>
        <taxon>Multicrustacea</taxon>
        <taxon>Malacostraca</taxon>
        <taxon>Eumalacostraca</taxon>
        <taxon>Eucarida</taxon>
        <taxon>Decapoda</taxon>
        <taxon>Pleocyemata</taxon>
        <taxon>Brachyura</taxon>
        <taxon>Eubrachyura</taxon>
        <taxon>Portunoidea</taxon>
        <taxon>Portunidae</taxon>
        <taxon>Portuninae</taxon>
        <taxon>Portunus</taxon>
    </lineage>
</organism>
<protein>
    <submittedName>
        <fullName evidence="2">Uncharacterized protein</fullName>
    </submittedName>
</protein>
<accession>A0A5B7JB06</accession>
<evidence type="ECO:0000256" key="1">
    <source>
        <dbReference type="SAM" id="MobiDB-lite"/>
    </source>
</evidence>
<sequence length="61" mass="7149">MQYSRAFKSFSDSIQKRKMEEEEEDGGKTGVGVDREAVQIGRVRISKVRKRKRSEESRDEQ</sequence>
<evidence type="ECO:0000313" key="3">
    <source>
        <dbReference type="Proteomes" id="UP000324222"/>
    </source>
</evidence>
<name>A0A5B7JB06_PORTR</name>
<reference evidence="2 3" key="1">
    <citation type="submission" date="2019-05" db="EMBL/GenBank/DDBJ databases">
        <title>Another draft genome of Portunus trituberculatus and its Hox gene families provides insights of decapod evolution.</title>
        <authorList>
            <person name="Jeong J.-H."/>
            <person name="Song I."/>
            <person name="Kim S."/>
            <person name="Choi T."/>
            <person name="Kim D."/>
            <person name="Ryu S."/>
            <person name="Kim W."/>
        </authorList>
    </citation>
    <scope>NUCLEOTIDE SEQUENCE [LARGE SCALE GENOMIC DNA]</scope>
    <source>
        <tissue evidence="2">Muscle</tissue>
    </source>
</reference>
<dbReference type="EMBL" id="VSRR010094776">
    <property type="protein sequence ID" value="MPC93402.1"/>
    <property type="molecule type" value="Genomic_DNA"/>
</dbReference>
<dbReference type="AlphaFoldDB" id="A0A5B7JB06"/>
<evidence type="ECO:0000313" key="2">
    <source>
        <dbReference type="EMBL" id="MPC93402.1"/>
    </source>
</evidence>
<feature type="region of interest" description="Disordered" evidence="1">
    <location>
        <begin position="1"/>
        <end position="37"/>
    </location>
</feature>
<dbReference type="Proteomes" id="UP000324222">
    <property type="component" value="Unassembled WGS sequence"/>
</dbReference>
<gene>
    <name evidence="2" type="ORF">E2C01_088528</name>
</gene>
<comment type="caution">
    <text evidence="2">The sequence shown here is derived from an EMBL/GenBank/DDBJ whole genome shotgun (WGS) entry which is preliminary data.</text>
</comment>
<proteinExistence type="predicted"/>